<sequence length="664" mass="74338">MELRRYLEIFNRRKRIFYFILSASVILSLLMLILIRPTYKASAKVLITKAAFANGLLAGWGLTSQTTAASDDVKTDVELSRVKPLAQAVIDEYKLKGLFGSPLKADDFFEPSIAENLFSLPYSVVKQYKEAAIIEISAVSRDPELSVSIANTLSARYIEDTVERVKADFKSARESIESKLESIRDDYYKTLALATGIKLRDKTVDLTSETTNLIETISTLKTDTETADKEIAQYEAEISKGVKQLKELSLYRKETFEMTTNSRLDMLKITLDKKIAEQASQKIDITKEHPKYKALNDEIEAIKRQMSEEVELVLSREIKSVNPLYTDVSKRIITNYINKEAVLAKKIVMHKFMKQYEEKLIKIPVKYEEIARVEPVLAAQKEMYMRVNQYAIQAALAESMNLSKLKIIERATTPKKRFYPKRGRTLVSAVLLGLFLGTAAMFFTEYMDNTVKSKADISAPSKLLGRIPHSEYLRNYDAFTSPSFIEGNSKEVEAINEIKDNIFYINGAALPLIVTSPKKGDGKTCAASLLAIAYAREGRRVLLAGANGPAAFFGMTKDISTVPISTREPGLEVLLVPDIAKANEVLSNLRDAYDHIVIDTGSVIDCAALDGRVICVVEPYKYEKDTLDRVQGLAHFTGFVFNKDKSQEKLFGLSKKPSAAKNAS</sequence>
<feature type="transmembrane region" description="Helical" evidence="1">
    <location>
        <begin position="16"/>
        <end position="35"/>
    </location>
</feature>
<dbReference type="PANTHER" id="PTHR32309:SF13">
    <property type="entry name" value="FERRIC ENTEROBACTIN TRANSPORT PROTEIN FEPE"/>
    <property type="match status" value="1"/>
</dbReference>
<feature type="transmembrane region" description="Helical" evidence="1">
    <location>
        <begin position="425"/>
        <end position="443"/>
    </location>
</feature>
<reference evidence="2 3" key="1">
    <citation type="submission" date="2015-11" db="EMBL/GenBank/DDBJ databases">
        <authorList>
            <person name="Lin W."/>
        </authorList>
    </citation>
    <scope>NUCLEOTIDE SEQUENCE [LARGE SCALE GENOMIC DNA]</scope>
    <source>
        <strain evidence="2 3">HCH-1</strain>
    </source>
</reference>
<organism evidence="2 3">
    <name type="scientific">Candidatus Magnetominusculus xianensis</name>
    <dbReference type="NCBI Taxonomy" id="1748249"/>
    <lineage>
        <taxon>Bacteria</taxon>
        <taxon>Pseudomonadati</taxon>
        <taxon>Nitrospirota</taxon>
        <taxon>Nitrospiria</taxon>
        <taxon>Nitrospirales</taxon>
        <taxon>Nitrospiraceae</taxon>
        <taxon>Candidatus Magnetominusculus</taxon>
    </lineage>
</organism>
<keyword evidence="3" id="KW-1185">Reference proteome</keyword>
<evidence type="ECO:0000313" key="3">
    <source>
        <dbReference type="Proteomes" id="UP000060487"/>
    </source>
</evidence>
<proteinExistence type="predicted"/>
<dbReference type="SUPFAM" id="SSF52540">
    <property type="entry name" value="P-loop containing nucleoside triphosphate hydrolases"/>
    <property type="match status" value="1"/>
</dbReference>
<dbReference type="PANTHER" id="PTHR32309">
    <property type="entry name" value="TYROSINE-PROTEIN KINASE"/>
    <property type="match status" value="1"/>
</dbReference>
<dbReference type="InterPro" id="IPR027417">
    <property type="entry name" value="P-loop_NTPase"/>
</dbReference>
<evidence type="ECO:0000256" key="1">
    <source>
        <dbReference type="SAM" id="Phobius"/>
    </source>
</evidence>
<dbReference type="RefSeq" id="WP_236861530.1">
    <property type="nucleotide sequence ID" value="NZ_LNQR01000034.1"/>
</dbReference>
<dbReference type="Gene3D" id="3.40.50.300">
    <property type="entry name" value="P-loop containing nucleotide triphosphate hydrolases"/>
    <property type="match status" value="1"/>
</dbReference>
<keyword evidence="1" id="KW-0812">Transmembrane</keyword>
<evidence type="ECO:0000313" key="2">
    <source>
        <dbReference type="EMBL" id="KWT90945.1"/>
    </source>
</evidence>
<keyword evidence="1" id="KW-0472">Membrane</keyword>
<comment type="caution">
    <text evidence="2">The sequence shown here is derived from an EMBL/GenBank/DDBJ whole genome shotgun (WGS) entry which is preliminary data.</text>
</comment>
<dbReference type="InterPro" id="IPR050445">
    <property type="entry name" value="Bact_polysacc_biosynth/exp"/>
</dbReference>
<keyword evidence="2" id="KW-0418">Kinase</keyword>
<protein>
    <submittedName>
        <fullName evidence="2">Sugar tyrosine-protein kinase</fullName>
        <ecNumber evidence="2">2.7.10.-</ecNumber>
    </submittedName>
</protein>
<dbReference type="GO" id="GO:0016301">
    <property type="term" value="F:kinase activity"/>
    <property type="evidence" value="ECO:0007669"/>
    <property type="project" value="UniProtKB-KW"/>
</dbReference>
<gene>
    <name evidence="2" type="ORF">ASN18_1029</name>
</gene>
<dbReference type="EMBL" id="LNQR01000034">
    <property type="protein sequence ID" value="KWT90945.1"/>
    <property type="molecule type" value="Genomic_DNA"/>
</dbReference>
<keyword evidence="2" id="KW-0808">Transferase</keyword>
<accession>A0ABR5SI94</accession>
<dbReference type="EC" id="2.7.10.-" evidence="2"/>
<name>A0ABR5SI94_9BACT</name>
<dbReference type="Proteomes" id="UP000060487">
    <property type="component" value="Unassembled WGS sequence"/>
</dbReference>
<keyword evidence="1" id="KW-1133">Transmembrane helix</keyword>